<dbReference type="Proteomes" id="UP000092584">
    <property type="component" value="Unassembled WGS sequence"/>
</dbReference>
<name>A0A1B8U0Z7_9FLAO</name>
<evidence type="ECO:0000256" key="1">
    <source>
        <dbReference type="SAM" id="Phobius"/>
    </source>
</evidence>
<sequence length="140" mass="16944">MKNKLRFLFILIILYFCSYIFYGKNSLGIQIIENTTFSKAQVSIQIQIFDLEDYNRNQLEITKIVREKGFKNVNVNYADNFLNDKGFSYWLDVEPLTPFITFSYDGFFKKDEISEEYESLYIWCVFKWIRVYKSENRAMY</sequence>
<protein>
    <submittedName>
        <fullName evidence="2">Uncharacterized protein</fullName>
    </submittedName>
</protein>
<evidence type="ECO:0000313" key="3">
    <source>
        <dbReference type="Proteomes" id="UP000092584"/>
    </source>
</evidence>
<accession>A0A1B8U0Z7</accession>
<organism evidence="2 3">
    <name type="scientific">Polaribacter vadi</name>
    <dbReference type="NCBI Taxonomy" id="1774273"/>
    <lineage>
        <taxon>Bacteria</taxon>
        <taxon>Pseudomonadati</taxon>
        <taxon>Bacteroidota</taxon>
        <taxon>Flavobacteriia</taxon>
        <taxon>Flavobacteriales</taxon>
        <taxon>Flavobacteriaceae</taxon>
    </lineage>
</organism>
<comment type="caution">
    <text evidence="2">The sequence shown here is derived from an EMBL/GenBank/DDBJ whole genome shotgun (WGS) entry which is preliminary data.</text>
</comment>
<proteinExistence type="predicted"/>
<reference evidence="3" key="1">
    <citation type="submission" date="2016-02" db="EMBL/GenBank/DDBJ databases">
        <authorList>
            <person name="Shin S.-K."/>
            <person name="Yi H."/>
            <person name="Kim E."/>
        </authorList>
    </citation>
    <scope>NUCLEOTIDE SEQUENCE [LARGE SCALE GENOMIC DNA]</scope>
    <source>
        <strain evidence="3">LPB0003</strain>
    </source>
</reference>
<keyword evidence="1" id="KW-0472">Membrane</keyword>
<feature type="transmembrane region" description="Helical" evidence="1">
    <location>
        <begin position="7"/>
        <end position="23"/>
    </location>
</feature>
<keyword evidence="3" id="KW-1185">Reference proteome</keyword>
<evidence type="ECO:0000313" key="2">
    <source>
        <dbReference type="EMBL" id="OBY65439.1"/>
    </source>
</evidence>
<keyword evidence="1" id="KW-0812">Transmembrane</keyword>
<dbReference type="EMBL" id="LSFM01000018">
    <property type="protein sequence ID" value="OBY65439.1"/>
    <property type="molecule type" value="Genomic_DNA"/>
</dbReference>
<keyword evidence="1" id="KW-1133">Transmembrane helix</keyword>
<dbReference type="OrthoDB" id="1203137at2"/>
<gene>
    <name evidence="2" type="ORF">LPB3_03490</name>
</gene>
<dbReference type="RefSeq" id="WP_065318217.1">
    <property type="nucleotide sequence ID" value="NZ_CP017477.1"/>
</dbReference>
<dbReference type="AlphaFoldDB" id="A0A1B8U0Z7"/>